<feature type="domain" description="J" evidence="3">
    <location>
        <begin position="2"/>
        <end position="54"/>
    </location>
</feature>
<dbReference type="Proteomes" id="UP001430193">
    <property type="component" value="Unassembled WGS sequence"/>
</dbReference>
<keyword evidence="1" id="KW-0143">Chaperone</keyword>
<dbReference type="InterPro" id="IPR036869">
    <property type="entry name" value="J_dom_sf"/>
</dbReference>
<evidence type="ECO:0000313" key="4">
    <source>
        <dbReference type="EMBL" id="MBM7129251.1"/>
    </source>
</evidence>
<dbReference type="CDD" id="cd06257">
    <property type="entry name" value="DnaJ"/>
    <property type="match status" value="1"/>
</dbReference>
<keyword evidence="2" id="KW-1133">Transmembrane helix</keyword>
<dbReference type="RefSeq" id="WP_204630866.1">
    <property type="nucleotide sequence ID" value="NZ_BSOC01000004.1"/>
</dbReference>
<evidence type="ECO:0000313" key="5">
    <source>
        <dbReference type="Proteomes" id="UP001430193"/>
    </source>
</evidence>
<reference evidence="4" key="1">
    <citation type="submission" date="2020-10" db="EMBL/GenBank/DDBJ databases">
        <title>Phylogeny of dyella-like bacteria.</title>
        <authorList>
            <person name="Fu J."/>
        </authorList>
    </citation>
    <scope>NUCLEOTIDE SEQUENCE</scope>
    <source>
        <strain evidence="4">DHON07</strain>
    </source>
</reference>
<dbReference type="EMBL" id="JADIKF010000037">
    <property type="protein sequence ID" value="MBM7129251.1"/>
    <property type="molecule type" value="Genomic_DNA"/>
</dbReference>
<sequence>MPWFLDVLGVDSDADVVAIRKAYAKAIKECDRASEAERFQEIRQAYELALQWVEQPGDHPFTSSWRIFESAPEEQASPIDSARGESHQVASSRLRMDGASSSPIAAARDFEKELLQEGNDAAYELLDKFSEDDRLIALDDKFAFEQLVLAMCFAAPTNIALLDAASDRYEWNVSSRHLTARADLTLRLKQHLALRDALSANMSRDAKEFEEAINIYRSFQGKPRGRVQPWRIVWANRLMERYDTFRGELAERYGEQALDWWSRKLESDPALRRRADSRRAAQQGFGGVLRSPALSARKKFIFIACAMALFLAAIGRWVL</sequence>
<dbReference type="Gene3D" id="1.10.287.110">
    <property type="entry name" value="DnaJ domain"/>
    <property type="match status" value="1"/>
</dbReference>
<keyword evidence="2" id="KW-0472">Membrane</keyword>
<gene>
    <name evidence="4" type="ORF">ISS99_06925</name>
</gene>
<protein>
    <recommendedName>
        <fullName evidence="3">J domain-containing protein</fullName>
    </recommendedName>
</protein>
<evidence type="ECO:0000256" key="2">
    <source>
        <dbReference type="SAM" id="Phobius"/>
    </source>
</evidence>
<dbReference type="InterPro" id="IPR001623">
    <property type="entry name" value="DnaJ_domain"/>
</dbReference>
<accession>A0ABS2KDJ5</accession>
<proteinExistence type="predicted"/>
<comment type="caution">
    <text evidence="4">The sequence shown here is derived from an EMBL/GenBank/DDBJ whole genome shotgun (WGS) entry which is preliminary data.</text>
</comment>
<name>A0ABS2KDJ5_9GAMM</name>
<organism evidence="4 5">
    <name type="scientific">Dyella mobilis</name>
    <dbReference type="NCBI Taxonomy" id="1849582"/>
    <lineage>
        <taxon>Bacteria</taxon>
        <taxon>Pseudomonadati</taxon>
        <taxon>Pseudomonadota</taxon>
        <taxon>Gammaproteobacteria</taxon>
        <taxon>Lysobacterales</taxon>
        <taxon>Rhodanobacteraceae</taxon>
        <taxon>Dyella</taxon>
    </lineage>
</organism>
<feature type="transmembrane region" description="Helical" evidence="2">
    <location>
        <begin position="300"/>
        <end position="318"/>
    </location>
</feature>
<evidence type="ECO:0000259" key="3">
    <source>
        <dbReference type="SMART" id="SM00271"/>
    </source>
</evidence>
<keyword evidence="2" id="KW-0812">Transmembrane</keyword>
<dbReference type="SUPFAM" id="SSF46565">
    <property type="entry name" value="Chaperone J-domain"/>
    <property type="match status" value="1"/>
</dbReference>
<evidence type="ECO:0000256" key="1">
    <source>
        <dbReference type="ARBA" id="ARBA00023186"/>
    </source>
</evidence>
<keyword evidence="5" id="KW-1185">Reference proteome</keyword>
<dbReference type="SMART" id="SM00271">
    <property type="entry name" value="DnaJ"/>
    <property type="match status" value="1"/>
</dbReference>